<reference evidence="2 3" key="1">
    <citation type="submission" date="2015-08" db="EMBL/GenBank/DDBJ databases">
        <title>The genome of the Asian arowana (Scleropages formosus).</title>
        <authorList>
            <person name="Tan M.H."/>
            <person name="Gan H.M."/>
            <person name="Croft L.J."/>
            <person name="Austin C.M."/>
        </authorList>
    </citation>
    <scope>NUCLEOTIDE SEQUENCE [LARGE SCALE GENOMIC DNA]</scope>
    <source>
        <strain evidence="2">Aro1</strain>
    </source>
</reference>
<dbReference type="InterPro" id="IPR053921">
    <property type="entry name" value="MKRN2OS-like_C"/>
</dbReference>
<comment type="caution">
    <text evidence="2">The sequence shown here is derived from an EMBL/GenBank/DDBJ whole genome shotgun (WGS) entry which is preliminary data.</text>
</comment>
<protein>
    <submittedName>
        <fullName evidence="2">MKRN2 opposite strand protein-like</fullName>
    </submittedName>
</protein>
<proteinExistence type="predicted"/>
<accession>A0A0P7UFD1</accession>
<dbReference type="Proteomes" id="UP000034805">
    <property type="component" value="Unassembled WGS sequence"/>
</dbReference>
<sequence length="202" mass="22846">TIIRLSHCDRNIYCFSADLATQSLSRCPVCKEPLKFSLLQAPVSVPCPFSDGHRVPCAFTIGSMQGPQFLGEWDNSELHIGISNSKGVVYNYTLTGVRRDESGWEQCVSVPLLHPDAEPLRMCWDRELEQFSLSDSWAPDSFALTFINHMRTTEGKPIVTRDDFTGTYVLPRIRTISKYITVYREILKKGFYVVDGSKSLTI</sequence>
<evidence type="ECO:0000259" key="1">
    <source>
        <dbReference type="Pfam" id="PF16044"/>
    </source>
</evidence>
<evidence type="ECO:0000313" key="2">
    <source>
        <dbReference type="EMBL" id="KPP68406.1"/>
    </source>
</evidence>
<name>A0A0P7UFD1_SCLFO</name>
<feature type="domain" description="MKRN2 opposite strand protein-like C-terminal" evidence="1">
    <location>
        <begin position="42"/>
        <end position="186"/>
    </location>
</feature>
<gene>
    <name evidence="2" type="ORF">Z043_112918</name>
</gene>
<dbReference type="PANTHER" id="PTHR33963">
    <property type="entry name" value="MKRN2 OPPOSITE STRAND PROTEIN"/>
    <property type="match status" value="1"/>
</dbReference>
<evidence type="ECO:0000313" key="3">
    <source>
        <dbReference type="Proteomes" id="UP000034805"/>
    </source>
</evidence>
<organism evidence="2 3">
    <name type="scientific">Scleropages formosus</name>
    <name type="common">Asian bonytongue</name>
    <name type="synonym">Osteoglossum formosum</name>
    <dbReference type="NCBI Taxonomy" id="113540"/>
    <lineage>
        <taxon>Eukaryota</taxon>
        <taxon>Metazoa</taxon>
        <taxon>Chordata</taxon>
        <taxon>Craniata</taxon>
        <taxon>Vertebrata</taxon>
        <taxon>Euteleostomi</taxon>
        <taxon>Actinopterygii</taxon>
        <taxon>Neopterygii</taxon>
        <taxon>Teleostei</taxon>
        <taxon>Osteoglossocephala</taxon>
        <taxon>Osteoglossomorpha</taxon>
        <taxon>Osteoglossiformes</taxon>
        <taxon>Osteoglossidae</taxon>
        <taxon>Scleropages</taxon>
    </lineage>
</organism>
<dbReference type="EMBL" id="JARO02004499">
    <property type="protein sequence ID" value="KPP68406.1"/>
    <property type="molecule type" value="Genomic_DNA"/>
</dbReference>
<dbReference type="AlphaFoldDB" id="A0A0P7UFD1"/>
<dbReference type="InterPro" id="IPR032016">
    <property type="entry name" value="MKRN2OS-like"/>
</dbReference>
<feature type="non-terminal residue" evidence="2">
    <location>
        <position position="1"/>
    </location>
</feature>
<dbReference type="PANTHER" id="PTHR33963:SF2">
    <property type="entry name" value="MKRN2 OPPOSITE STRAND PROTEIN"/>
    <property type="match status" value="1"/>
</dbReference>
<dbReference type="Pfam" id="PF16044">
    <property type="entry name" value="DUF4796_C"/>
    <property type="match status" value="1"/>
</dbReference>